<dbReference type="EMBL" id="HE613254">
    <property type="protein sequence ID" value="CCE66979.1"/>
    <property type="molecule type" value="Genomic_DNA"/>
</dbReference>
<reference evidence="1" key="1">
    <citation type="submission" date="2011-11" db="EMBL/GenBank/DDBJ databases">
        <title>Complete genome sequence of Candidatus Mycoplasma haemominutum.</title>
        <authorList>
            <person name="Barker E.N."/>
            <person name="Darby A.C."/>
            <person name="Helps C.R."/>
            <person name="Peters I.R."/>
            <person name="Hughes M.A."/>
            <person name="Radford A.D."/>
            <person name="Novacco M."/>
            <person name="Boretti F."/>
            <person name="Hofmann-Lehmann R."/>
            <person name="Tasker S."/>
        </authorList>
    </citation>
    <scope>NUCLEOTIDE SEQUENCE</scope>
    <source>
        <strain evidence="1">Birmingham 1</strain>
    </source>
</reference>
<sequence length="42" mass="4398">MSLLLALSGRLLLCTLSKNPVLIAPAVALIGGGRRYRKCVGC</sequence>
<accession>G8C3T1</accession>
<reference evidence="1" key="2">
    <citation type="submission" date="2011-11" db="EMBL/GenBank/DDBJ databases">
        <authorList>
            <person name="Barker E."/>
        </authorList>
    </citation>
    <scope>NUCLEOTIDE SEQUENCE</scope>
    <source>
        <strain evidence="1">Birmingham 1</strain>
    </source>
</reference>
<dbReference type="PATRIC" id="fig|1116213.3.peg.500"/>
<dbReference type="AlphaFoldDB" id="G8C3T1"/>
<name>G8C3T1_9MOLU</name>
<dbReference type="HOGENOM" id="CLU_3248819_0_0_14"/>
<proteinExistence type="predicted"/>
<evidence type="ECO:0000313" key="1">
    <source>
        <dbReference type="EMBL" id="CCE66979.1"/>
    </source>
</evidence>
<organism evidence="1">
    <name type="scientific">Candidatus Mycoplasma haematominutum 'Birmingham 1'</name>
    <dbReference type="NCBI Taxonomy" id="1116213"/>
    <lineage>
        <taxon>Bacteria</taxon>
        <taxon>Bacillati</taxon>
        <taxon>Mycoplasmatota</taxon>
        <taxon>Mollicutes</taxon>
        <taxon>Mycoplasmataceae</taxon>
        <taxon>Mycoplasma</taxon>
    </lineage>
</organism>
<protein>
    <submittedName>
        <fullName evidence="1">Uncharacterized protein</fullName>
    </submittedName>
</protein>
<gene>
    <name evidence="1" type="ORF">MHM_04610</name>
</gene>
<dbReference type="KEGG" id="mhb:MHM_04610"/>